<evidence type="ECO:0000256" key="3">
    <source>
        <dbReference type="ARBA" id="ARBA00023274"/>
    </source>
</evidence>
<evidence type="ECO:0000313" key="5">
    <source>
        <dbReference type="Proteomes" id="UP000218209"/>
    </source>
</evidence>
<evidence type="ECO:0008006" key="6">
    <source>
        <dbReference type="Google" id="ProtNLM"/>
    </source>
</evidence>
<evidence type="ECO:0000256" key="1">
    <source>
        <dbReference type="ARBA" id="ARBA00009083"/>
    </source>
</evidence>
<sequence>MGKVAMDTLRRSLVATAEPARVALRAIIGNVSLPPTIRSAAVAQLASLPRNTSAGRVRNRCTVTGRPRGIVRDWGLSRIEFRLSALKGDLPGIMKKR</sequence>
<dbReference type="PANTHER" id="PTHR19836:SF19">
    <property type="entry name" value="SMALL RIBOSOMAL SUBUNIT PROTEIN US14M"/>
    <property type="match status" value="1"/>
</dbReference>
<protein>
    <recommendedName>
        <fullName evidence="6">Ribosomal protein S14</fullName>
    </recommendedName>
</protein>
<keyword evidence="3" id="KW-0687">Ribonucleoprotein</keyword>
<keyword evidence="5" id="KW-1185">Reference proteome</keyword>
<dbReference type="InterPro" id="IPR001209">
    <property type="entry name" value="Ribosomal_uS14"/>
</dbReference>
<organism evidence="4 5">
    <name type="scientific">Porphyra umbilicalis</name>
    <name type="common">Purple laver</name>
    <name type="synonym">Red alga</name>
    <dbReference type="NCBI Taxonomy" id="2786"/>
    <lineage>
        <taxon>Eukaryota</taxon>
        <taxon>Rhodophyta</taxon>
        <taxon>Bangiophyceae</taxon>
        <taxon>Bangiales</taxon>
        <taxon>Bangiaceae</taxon>
        <taxon>Porphyra</taxon>
    </lineage>
</organism>
<proteinExistence type="inferred from homology"/>
<gene>
    <name evidence="4" type="ORF">BU14_0177s0034</name>
</gene>
<accession>A0A1X6P7L6</accession>
<dbReference type="EMBL" id="KV918857">
    <property type="protein sequence ID" value="OSX76756.1"/>
    <property type="molecule type" value="Genomic_DNA"/>
</dbReference>
<dbReference type="GO" id="GO:0003735">
    <property type="term" value="F:structural constituent of ribosome"/>
    <property type="evidence" value="ECO:0007669"/>
    <property type="project" value="InterPro"/>
</dbReference>
<evidence type="ECO:0000313" key="4">
    <source>
        <dbReference type="EMBL" id="OSX76756.1"/>
    </source>
</evidence>
<dbReference type="Proteomes" id="UP000218209">
    <property type="component" value="Unassembled WGS sequence"/>
</dbReference>
<dbReference type="PANTHER" id="PTHR19836">
    <property type="entry name" value="30S RIBOSOMAL PROTEIN S14"/>
    <property type="match status" value="1"/>
</dbReference>
<dbReference type="OrthoDB" id="413436at2759"/>
<keyword evidence="2" id="KW-0689">Ribosomal protein</keyword>
<comment type="similarity">
    <text evidence="1">Belongs to the universal ribosomal protein uS14 family.</text>
</comment>
<dbReference type="GO" id="GO:0005763">
    <property type="term" value="C:mitochondrial small ribosomal subunit"/>
    <property type="evidence" value="ECO:0007669"/>
    <property type="project" value="TreeGrafter"/>
</dbReference>
<dbReference type="SUPFAM" id="SSF57716">
    <property type="entry name" value="Glucocorticoid receptor-like (DNA-binding domain)"/>
    <property type="match status" value="1"/>
</dbReference>
<dbReference type="AlphaFoldDB" id="A0A1X6P7L6"/>
<dbReference type="NCBIfam" id="NF006477">
    <property type="entry name" value="PRK08881.1"/>
    <property type="match status" value="1"/>
</dbReference>
<name>A0A1X6P7L6_PORUM</name>
<dbReference type="Gene3D" id="1.10.287.1480">
    <property type="match status" value="1"/>
</dbReference>
<dbReference type="FunFam" id="1.10.287.1480:FF:000001">
    <property type="entry name" value="30S ribosomal protein S14"/>
    <property type="match status" value="1"/>
</dbReference>
<dbReference type="Pfam" id="PF00253">
    <property type="entry name" value="Ribosomal_S14"/>
    <property type="match status" value="1"/>
</dbReference>
<evidence type="ECO:0000256" key="2">
    <source>
        <dbReference type="ARBA" id="ARBA00022980"/>
    </source>
</evidence>
<reference evidence="4 5" key="1">
    <citation type="submission" date="2017-03" db="EMBL/GenBank/DDBJ databases">
        <title>WGS assembly of Porphyra umbilicalis.</title>
        <authorList>
            <person name="Brawley S.H."/>
            <person name="Blouin N.A."/>
            <person name="Ficko-Blean E."/>
            <person name="Wheeler G.L."/>
            <person name="Lohr M."/>
            <person name="Goodson H.V."/>
            <person name="Jenkins J.W."/>
            <person name="Blaby-Haas C.E."/>
            <person name="Helliwell K.E."/>
            <person name="Chan C."/>
            <person name="Marriage T."/>
            <person name="Bhattacharya D."/>
            <person name="Klein A.S."/>
            <person name="Badis Y."/>
            <person name="Brodie J."/>
            <person name="Cao Y."/>
            <person name="Collen J."/>
            <person name="Dittami S.M."/>
            <person name="Gachon C.M."/>
            <person name="Green B.R."/>
            <person name="Karpowicz S."/>
            <person name="Kim J.W."/>
            <person name="Kudahl U."/>
            <person name="Lin S."/>
            <person name="Michel G."/>
            <person name="Mittag M."/>
            <person name="Olson B.J."/>
            <person name="Pangilinan J."/>
            <person name="Peng Y."/>
            <person name="Qiu H."/>
            <person name="Shu S."/>
            <person name="Singer J.T."/>
            <person name="Smith A.G."/>
            <person name="Sprecher B.N."/>
            <person name="Wagner V."/>
            <person name="Wang W."/>
            <person name="Wang Z.-Y."/>
            <person name="Yan J."/>
            <person name="Yarish C."/>
            <person name="Zoeuner-Riek S."/>
            <person name="Zhuang Y."/>
            <person name="Zou Y."/>
            <person name="Lindquist E.A."/>
            <person name="Grimwood J."/>
            <person name="Barry K."/>
            <person name="Rokhsar D.S."/>
            <person name="Schmutz J."/>
            <person name="Stiller J.W."/>
            <person name="Grossman A.R."/>
            <person name="Prochnik S.E."/>
        </authorList>
    </citation>
    <scope>NUCLEOTIDE SEQUENCE [LARGE SCALE GENOMIC DNA]</scope>
    <source>
        <strain evidence="4">4086291</strain>
    </source>
</reference>
<dbReference type="GO" id="GO:0006412">
    <property type="term" value="P:translation"/>
    <property type="evidence" value="ECO:0007669"/>
    <property type="project" value="InterPro"/>
</dbReference>